<accession>A0ABR4YM13</accession>
<reference evidence="4 5" key="1">
    <citation type="submission" date="2014-11" db="EMBL/GenBank/DDBJ databases">
        <title>Mycobacterium setense Manresensis Genome.</title>
        <authorList>
            <person name="Rech G."/>
            <person name="Sumoy L."/>
        </authorList>
    </citation>
    <scope>NUCLEOTIDE SEQUENCE [LARGE SCALE GENOMIC DNA]</scope>
    <source>
        <strain evidence="4 5">Manresensis</strain>
    </source>
</reference>
<name>A0ABR4YM13_9MYCO</name>
<keyword evidence="5" id="KW-1185">Reference proteome</keyword>
<dbReference type="PANTHER" id="PTHR44942:SF4">
    <property type="entry name" value="METHYLTRANSFERASE TYPE 11 DOMAIN-CONTAINING PROTEIN"/>
    <property type="match status" value="1"/>
</dbReference>
<gene>
    <name evidence="4" type="ORF">QQ44_23805</name>
</gene>
<dbReference type="Proteomes" id="UP000031004">
    <property type="component" value="Unassembled WGS sequence"/>
</dbReference>
<organism evidence="4 5">
    <name type="scientific">Mycolicibacterium setense</name>
    <dbReference type="NCBI Taxonomy" id="431269"/>
    <lineage>
        <taxon>Bacteria</taxon>
        <taxon>Bacillati</taxon>
        <taxon>Actinomycetota</taxon>
        <taxon>Actinomycetes</taxon>
        <taxon>Mycobacteriales</taxon>
        <taxon>Mycobacteriaceae</taxon>
        <taxon>Mycolicibacterium</taxon>
    </lineage>
</organism>
<dbReference type="EMBL" id="JTLZ01000012">
    <property type="protein sequence ID" value="KHO19700.1"/>
    <property type="molecule type" value="Genomic_DNA"/>
</dbReference>
<dbReference type="RefSeq" id="WP_039325538.1">
    <property type="nucleotide sequence ID" value="NZ_JTLZ01000012.1"/>
</dbReference>
<keyword evidence="2" id="KW-0808">Transferase</keyword>
<sequence length="232" mass="25348">MDIRRVENPVVRRAAQGLHNFNCRHPWSHNDHFHRWILANLPAHRGTAIDIGCGQGGLVAQLAGEFTRVRGTDLDAGMRAEAARRCAGLTNVTIDDSQLAELDGPVDLITMIAVLHHLDVEQALIDVKRLLRPGGRFLAVGLAAPSSLRDTAWDLASAVTNPLIGLIKHPRPVPGGPVPPPFPVRDPQLSFDQLQTMVRDVMPGAQMRRRLAFRHTISWTKPGGQAGALLPE</sequence>
<evidence type="ECO:0000259" key="3">
    <source>
        <dbReference type="Pfam" id="PF08242"/>
    </source>
</evidence>
<keyword evidence="1" id="KW-0489">Methyltransferase</keyword>
<dbReference type="PANTHER" id="PTHR44942">
    <property type="entry name" value="METHYLTRANSF_11 DOMAIN-CONTAINING PROTEIN"/>
    <property type="match status" value="1"/>
</dbReference>
<feature type="domain" description="Methyltransferase type 12" evidence="3">
    <location>
        <begin position="49"/>
        <end position="137"/>
    </location>
</feature>
<dbReference type="Pfam" id="PF08242">
    <property type="entry name" value="Methyltransf_12"/>
    <property type="match status" value="1"/>
</dbReference>
<proteinExistence type="predicted"/>
<dbReference type="SUPFAM" id="SSF53335">
    <property type="entry name" value="S-adenosyl-L-methionine-dependent methyltransferases"/>
    <property type="match status" value="1"/>
</dbReference>
<comment type="caution">
    <text evidence="4">The sequence shown here is derived from an EMBL/GenBank/DDBJ whole genome shotgun (WGS) entry which is preliminary data.</text>
</comment>
<evidence type="ECO:0000313" key="5">
    <source>
        <dbReference type="Proteomes" id="UP000031004"/>
    </source>
</evidence>
<dbReference type="Gene3D" id="3.40.50.150">
    <property type="entry name" value="Vaccinia Virus protein VP39"/>
    <property type="match status" value="1"/>
</dbReference>
<dbReference type="CDD" id="cd02440">
    <property type="entry name" value="AdoMet_MTases"/>
    <property type="match status" value="1"/>
</dbReference>
<dbReference type="InterPro" id="IPR051052">
    <property type="entry name" value="Diverse_substrate_MTase"/>
</dbReference>
<keyword evidence="4" id="KW-0830">Ubiquinone</keyword>
<evidence type="ECO:0000256" key="1">
    <source>
        <dbReference type="ARBA" id="ARBA00022603"/>
    </source>
</evidence>
<evidence type="ECO:0000313" key="4">
    <source>
        <dbReference type="EMBL" id="KHO19700.1"/>
    </source>
</evidence>
<evidence type="ECO:0000256" key="2">
    <source>
        <dbReference type="ARBA" id="ARBA00022679"/>
    </source>
</evidence>
<dbReference type="InterPro" id="IPR029063">
    <property type="entry name" value="SAM-dependent_MTases_sf"/>
</dbReference>
<protein>
    <submittedName>
        <fullName evidence="4">Ubiquinone biosynthesis protein</fullName>
    </submittedName>
</protein>
<dbReference type="InterPro" id="IPR013217">
    <property type="entry name" value="Methyltransf_12"/>
</dbReference>